<dbReference type="InterPro" id="IPR036249">
    <property type="entry name" value="Thioredoxin-like_sf"/>
</dbReference>
<proteinExistence type="predicted"/>
<evidence type="ECO:0000259" key="1">
    <source>
        <dbReference type="Pfam" id="PF00578"/>
    </source>
</evidence>
<dbReference type="GO" id="GO:0016209">
    <property type="term" value="F:antioxidant activity"/>
    <property type="evidence" value="ECO:0007669"/>
    <property type="project" value="InterPro"/>
</dbReference>
<dbReference type="SUPFAM" id="SSF52833">
    <property type="entry name" value="Thioredoxin-like"/>
    <property type="match status" value="1"/>
</dbReference>
<dbReference type="Proteomes" id="UP000830434">
    <property type="component" value="Chromosome"/>
</dbReference>
<dbReference type="KEGG" id="haxz:M0R88_05525"/>
<dbReference type="GO" id="GO:0016491">
    <property type="term" value="F:oxidoreductase activity"/>
    <property type="evidence" value="ECO:0007669"/>
    <property type="project" value="InterPro"/>
</dbReference>
<evidence type="ECO:0000313" key="2">
    <source>
        <dbReference type="EMBL" id="UPW02381.1"/>
    </source>
</evidence>
<dbReference type="RefSeq" id="WP_248656759.1">
    <property type="nucleotide sequence ID" value="NZ_CP096658.1"/>
</dbReference>
<protein>
    <submittedName>
        <fullName evidence="2">Peroxiredoxin family protein</fullName>
    </submittedName>
</protein>
<dbReference type="Gene3D" id="3.40.30.10">
    <property type="entry name" value="Glutaredoxin"/>
    <property type="match status" value="1"/>
</dbReference>
<dbReference type="EMBL" id="CP096658">
    <property type="protein sequence ID" value="UPW02381.1"/>
    <property type="molecule type" value="Genomic_DNA"/>
</dbReference>
<name>A0A8U0IP62_9EURY</name>
<feature type="domain" description="Alkyl hydroperoxide reductase subunit C/ Thiol specific antioxidant" evidence="1">
    <location>
        <begin position="18"/>
        <end position="116"/>
    </location>
</feature>
<sequence length="150" mass="16918">MAARRPNRTRTPPEDNAAIVLLFQRDYYSRACREQVRAVADRYGEFRERDAAVVSVLPESEEKATKWQTKTHSPFPVVADADKSVAEQYGQPTRFGKLGGLHDLLGRLPQTAILDARDGDLRLFAVHRGEGTDDRPPVDDVLAMVDRMLR</sequence>
<reference evidence="2" key="1">
    <citation type="submission" date="2022-04" db="EMBL/GenBank/DDBJ databases">
        <title>Diverse halophilic archaea isolated from saline environments.</title>
        <authorList>
            <person name="Cui H.-L."/>
        </authorList>
    </citation>
    <scope>NUCLEOTIDE SEQUENCE</scope>
    <source>
        <strain evidence="2">XZYJT40</strain>
    </source>
</reference>
<organism evidence="2 3">
    <name type="scientific">Halorussus gelatinilyticus</name>
    <dbReference type="NCBI Taxonomy" id="2937524"/>
    <lineage>
        <taxon>Archaea</taxon>
        <taxon>Methanobacteriati</taxon>
        <taxon>Methanobacteriota</taxon>
        <taxon>Stenosarchaea group</taxon>
        <taxon>Halobacteria</taxon>
        <taxon>Halobacteriales</taxon>
        <taxon>Haladaptataceae</taxon>
        <taxon>Halorussus</taxon>
    </lineage>
</organism>
<accession>A0A8U0IP62</accession>
<gene>
    <name evidence="2" type="ORF">M0R88_05525</name>
</gene>
<dbReference type="GeneID" id="72189294"/>
<dbReference type="AlphaFoldDB" id="A0A8U0IP62"/>
<dbReference type="Pfam" id="PF00578">
    <property type="entry name" value="AhpC-TSA"/>
    <property type="match status" value="1"/>
</dbReference>
<evidence type="ECO:0000313" key="3">
    <source>
        <dbReference type="Proteomes" id="UP000830434"/>
    </source>
</evidence>
<keyword evidence="3" id="KW-1185">Reference proteome</keyword>
<dbReference type="InterPro" id="IPR000866">
    <property type="entry name" value="AhpC/TSA"/>
</dbReference>